<dbReference type="InterPro" id="IPR010090">
    <property type="entry name" value="Phage_tape_meas"/>
</dbReference>
<feature type="transmembrane region" description="Helical" evidence="3">
    <location>
        <begin position="586"/>
        <end position="611"/>
    </location>
</feature>
<evidence type="ECO:0000313" key="6">
    <source>
        <dbReference type="Proteomes" id="UP001230466"/>
    </source>
</evidence>
<feature type="transmembrane region" description="Helical" evidence="3">
    <location>
        <begin position="719"/>
        <end position="742"/>
    </location>
</feature>
<keyword evidence="2" id="KW-0175">Coiled coil</keyword>
<evidence type="ECO:0000256" key="2">
    <source>
        <dbReference type="SAM" id="Coils"/>
    </source>
</evidence>
<dbReference type="PANTHER" id="PTHR37813:SF1">
    <property type="entry name" value="FELS-2 PROPHAGE PROTEIN"/>
    <property type="match status" value="1"/>
</dbReference>
<keyword evidence="3" id="KW-0812">Transmembrane</keyword>
<reference evidence="5" key="1">
    <citation type="journal article" date="2023" name="Front. Microbiol.">
        <title>Phylogeography and host specificity of Pasteurellaceae pathogenic to sea-farmed fish in the north-east Atlantic.</title>
        <authorList>
            <person name="Gulla S."/>
            <person name="Colquhoun D.J."/>
            <person name="Olsen A.B."/>
            <person name="Spilsberg B."/>
            <person name="Lagesen K."/>
            <person name="Aakesson C.P."/>
            <person name="Strom S."/>
            <person name="Manji F."/>
            <person name="Birkbeck T.H."/>
            <person name="Nilsen H.K."/>
        </authorList>
    </citation>
    <scope>NUCLEOTIDE SEQUENCE</scope>
    <source>
        <strain evidence="5">VIB1234</strain>
    </source>
</reference>
<gene>
    <name evidence="5" type="ORF">QJU78_10210</name>
</gene>
<dbReference type="RefSeq" id="WP_211597588.1">
    <property type="nucleotide sequence ID" value="NZ_JAGRQI010000006.1"/>
</dbReference>
<evidence type="ECO:0000313" key="5">
    <source>
        <dbReference type="EMBL" id="MDP8188125.1"/>
    </source>
</evidence>
<feature type="coiled-coil region" evidence="2">
    <location>
        <begin position="55"/>
        <end position="157"/>
    </location>
</feature>
<feature type="domain" description="Phage tail tape measure protein" evidence="4">
    <location>
        <begin position="287"/>
        <end position="485"/>
    </location>
</feature>
<feature type="coiled-coil region" evidence="2">
    <location>
        <begin position="186"/>
        <end position="230"/>
    </location>
</feature>
<name>A0AAW8CQE9_9PAST</name>
<accession>A0AAW8CQE9</accession>
<dbReference type="Pfam" id="PF10145">
    <property type="entry name" value="PhageMin_Tail"/>
    <property type="match status" value="1"/>
</dbReference>
<dbReference type="PANTHER" id="PTHR37813">
    <property type="entry name" value="FELS-2 PROPHAGE PROTEIN"/>
    <property type="match status" value="1"/>
</dbReference>
<dbReference type="EMBL" id="JASAYJ010000030">
    <property type="protein sequence ID" value="MDP8188125.1"/>
    <property type="molecule type" value="Genomic_DNA"/>
</dbReference>
<evidence type="ECO:0000256" key="3">
    <source>
        <dbReference type="SAM" id="Phobius"/>
    </source>
</evidence>
<comment type="caution">
    <text evidence="5">The sequence shown here is derived from an EMBL/GenBank/DDBJ whole genome shotgun (WGS) entry which is preliminary data.</text>
</comment>
<protein>
    <submittedName>
        <fullName evidence="5">Phage tail tape measure protein</fullName>
    </submittedName>
</protein>
<feature type="transmembrane region" description="Helical" evidence="3">
    <location>
        <begin position="691"/>
        <end position="713"/>
    </location>
</feature>
<keyword evidence="3" id="KW-0472">Membrane</keyword>
<evidence type="ECO:0000256" key="1">
    <source>
        <dbReference type="ARBA" id="ARBA00022612"/>
    </source>
</evidence>
<keyword evidence="1" id="KW-1188">Viral release from host cell</keyword>
<dbReference type="Proteomes" id="UP001230466">
    <property type="component" value="Unassembled WGS sequence"/>
</dbReference>
<dbReference type="NCBIfam" id="TIGR01760">
    <property type="entry name" value="tape_meas_TP901"/>
    <property type="match status" value="1"/>
</dbReference>
<evidence type="ECO:0000259" key="4">
    <source>
        <dbReference type="Pfam" id="PF10145"/>
    </source>
</evidence>
<proteinExistence type="predicted"/>
<sequence length="1033" mass="112844">MSNNLKLQVMLEAMDKLSAPFKNAQKQISKTSKLLNESKQALRGFEKEQGKIDSFKKMRDELHLQTETVKKLKDNTIEYRTSLDQLKNTRTELSAQQKKLNRQLNSALNDNRIDEVKKLQEELKLTDKNYEKVRSSINSMNKRLREEQSALKNTSKETHKKYTQLRHLKKELEASGVDIHQLGKSEKDLANKMRSATKEIEKQQKAIERLNKAKARQIRYKANVEKFKNTSQNLQGFGQKNLMMATAGGFTGAKMLTPAINFEAEMSRVQALTNLNKNSAEFKRLKTQADNLGATTSFTASDVARGQGFLAMAGFKADEIEKAMKPILNMTKASGMEMGRVSDIGSDILSGFGFDASQMGKVADVLTHTTITSNTNLELLGDTMKYIGPISAKTGQNFEMMASMVGLLGNVGIKGSQAGTALRAMLNRLAGPAKAGAKELKKLGVSVSDKKGNMRELPDILTDIYKKTKHLGNQKQLDLIKKIFGEEAATAAIELIQKAGEGQIKKVADATKKSQGTGERVAKTMSDNLKGDLANLNSAREAISNSIYETIKEPLRETINSITGVLRKINEWVKAHPKLTAKLAKFGGIVTALAGTLGALAISFSFILYPIARAGLGIARYTGLLKLAEKANEKFTLSNIKAKKHLFTFQGTKNGIKSVITGLSSFPTASKSAFTKAGGAMMKFLGNFKKVGFWIKMVKIALFSAILPIKALLLGLSVLFSPIGIAIGLIGAALVGVGMIIYKYWQPIKAFFIGFWQGLTEALSPVLERFKPLGELLGWIGEKIKACWDWFIQLISPVSDVTGKFEGATNAGKRFGEIVGGAIGLIMTPLNIVLDTIKMVKESLENFSIDGITQSAKNFGNSTLDTMTGFWNKIWGDDEPPKTVQKVQKTKQLSGADEVLNTFSSGGFVGPGGKYEPKGIVHGGEYVMTAEATKRLGIANLNKLNYGKATALATLASSVALAQPMNVKVDNRPLLSASKPQAQAVAPVNQNINITINAGPGQSEQEIARIVMRKLEEAQRQAQAKARSSYFDR</sequence>
<organism evidence="5 6">
    <name type="scientific">Pasteurella atlantica</name>
    <dbReference type="NCBI Taxonomy" id="2827233"/>
    <lineage>
        <taxon>Bacteria</taxon>
        <taxon>Pseudomonadati</taxon>
        <taxon>Pseudomonadota</taxon>
        <taxon>Gammaproteobacteria</taxon>
        <taxon>Pasteurellales</taxon>
        <taxon>Pasteurellaceae</taxon>
        <taxon>Pasteurella</taxon>
    </lineage>
</organism>
<dbReference type="AlphaFoldDB" id="A0AAW8CQE9"/>
<keyword evidence="3" id="KW-1133">Transmembrane helix</keyword>